<evidence type="ECO:0000313" key="2">
    <source>
        <dbReference type="EMBL" id="AMO22448.1"/>
    </source>
</evidence>
<name>A0A127JQY5_9BURK</name>
<proteinExistence type="predicted"/>
<feature type="compositionally biased region" description="Polar residues" evidence="1">
    <location>
        <begin position="1"/>
        <end position="13"/>
    </location>
</feature>
<dbReference type="InterPro" id="IPR008914">
    <property type="entry name" value="PEBP"/>
</dbReference>
<protein>
    <recommendedName>
        <fullName evidence="4">YbhB/YbcL family Raf kinase inhibitor-like protein</fullName>
    </recommendedName>
</protein>
<evidence type="ECO:0000313" key="3">
    <source>
        <dbReference type="Proteomes" id="UP000070433"/>
    </source>
</evidence>
<dbReference type="RefSeq" id="WP_061496948.1">
    <property type="nucleotide sequence ID" value="NZ_CP010951.1"/>
</dbReference>
<dbReference type="EMBL" id="CP010951">
    <property type="protein sequence ID" value="AMO22448.1"/>
    <property type="molecule type" value="Genomic_DNA"/>
</dbReference>
<organism evidence="2 3">
    <name type="scientific">Ramlibacter tataouinensis</name>
    <dbReference type="NCBI Taxonomy" id="94132"/>
    <lineage>
        <taxon>Bacteria</taxon>
        <taxon>Pseudomonadati</taxon>
        <taxon>Pseudomonadota</taxon>
        <taxon>Betaproteobacteria</taxon>
        <taxon>Burkholderiales</taxon>
        <taxon>Comamonadaceae</taxon>
        <taxon>Ramlibacter</taxon>
    </lineage>
</organism>
<dbReference type="InterPro" id="IPR005247">
    <property type="entry name" value="YbhB_YbcL/LppC-like"/>
</dbReference>
<dbReference type="NCBIfam" id="TIGR00481">
    <property type="entry name" value="YbhB/YbcL family Raf kinase inhibitor-like protein"/>
    <property type="match status" value="1"/>
</dbReference>
<dbReference type="AlphaFoldDB" id="A0A127JQY5"/>
<evidence type="ECO:0000256" key="1">
    <source>
        <dbReference type="SAM" id="MobiDB-lite"/>
    </source>
</evidence>
<keyword evidence="3" id="KW-1185">Reference proteome</keyword>
<sequence length="150" mass="15911">MELTSSSIVNGQIQKPHACRGKGGSDQAPQLTVRGLPPEAKFISIVSDDPDAMKPAGRVWVHWNVFDVPAQGELAVAAGQALAGDVGKTTGGGRGYEGMCPPDGVHTYRFAVFASREKLGVDTQVPWTIGDFEARYGGQVLARAQITGRF</sequence>
<reference evidence="2 3" key="1">
    <citation type="journal article" date="2014" name="Int. J. Syst. Evol. Microbiol.">
        <title>Ramlibacter solisilvae sp. nov., isolated from forest soil, and emended description of the genus Ramlibacter.</title>
        <authorList>
            <person name="Lee H.J."/>
            <person name="Lee S.H."/>
            <person name="Lee S.S."/>
            <person name="Lee J.S."/>
            <person name="Kim Y."/>
            <person name="Kim S.C."/>
            <person name="Jeon C.O."/>
        </authorList>
    </citation>
    <scope>NUCLEOTIDE SEQUENCE [LARGE SCALE GENOMIC DNA]</scope>
    <source>
        <strain evidence="2 3">5-10</strain>
    </source>
</reference>
<dbReference type="OrthoDB" id="9797506at2"/>
<dbReference type="CDD" id="cd00865">
    <property type="entry name" value="PEBP_bact_arch"/>
    <property type="match status" value="1"/>
</dbReference>
<accession>A0A127JQY5</accession>
<gene>
    <name evidence="2" type="ORF">UC35_05450</name>
</gene>
<dbReference type="Pfam" id="PF01161">
    <property type="entry name" value="PBP"/>
    <property type="match status" value="1"/>
</dbReference>
<dbReference type="Proteomes" id="UP000070433">
    <property type="component" value="Chromosome"/>
</dbReference>
<feature type="region of interest" description="Disordered" evidence="1">
    <location>
        <begin position="1"/>
        <end position="30"/>
    </location>
</feature>
<dbReference type="InterPro" id="IPR036610">
    <property type="entry name" value="PEBP-like_sf"/>
</dbReference>
<dbReference type="SUPFAM" id="SSF49777">
    <property type="entry name" value="PEBP-like"/>
    <property type="match status" value="1"/>
</dbReference>
<evidence type="ECO:0008006" key="4">
    <source>
        <dbReference type="Google" id="ProtNLM"/>
    </source>
</evidence>
<dbReference type="Gene3D" id="3.90.280.10">
    <property type="entry name" value="PEBP-like"/>
    <property type="match status" value="1"/>
</dbReference>